<dbReference type="Proteomes" id="UP000235145">
    <property type="component" value="Unassembled WGS sequence"/>
</dbReference>
<name>A0A9R1WN39_LACSA</name>
<keyword evidence="3" id="KW-1185">Reference proteome</keyword>
<proteinExistence type="predicted"/>
<feature type="compositionally biased region" description="Pro residues" evidence="1">
    <location>
        <begin position="64"/>
        <end position="77"/>
    </location>
</feature>
<evidence type="ECO:0000313" key="3">
    <source>
        <dbReference type="Proteomes" id="UP000235145"/>
    </source>
</evidence>
<evidence type="ECO:0000256" key="1">
    <source>
        <dbReference type="SAM" id="MobiDB-lite"/>
    </source>
</evidence>
<feature type="compositionally biased region" description="Acidic residues" evidence="1">
    <location>
        <begin position="97"/>
        <end position="113"/>
    </location>
</feature>
<comment type="caution">
    <text evidence="2">The sequence shown here is derived from an EMBL/GenBank/DDBJ whole genome shotgun (WGS) entry which is preliminary data.</text>
</comment>
<feature type="region of interest" description="Disordered" evidence="1">
    <location>
        <begin position="64"/>
        <end position="138"/>
    </location>
</feature>
<reference evidence="2 3" key="1">
    <citation type="journal article" date="2017" name="Nat. Commun.">
        <title>Genome assembly with in vitro proximity ligation data and whole-genome triplication in lettuce.</title>
        <authorList>
            <person name="Reyes-Chin-Wo S."/>
            <person name="Wang Z."/>
            <person name="Yang X."/>
            <person name="Kozik A."/>
            <person name="Arikit S."/>
            <person name="Song C."/>
            <person name="Xia L."/>
            <person name="Froenicke L."/>
            <person name="Lavelle D.O."/>
            <person name="Truco M.J."/>
            <person name="Xia R."/>
            <person name="Zhu S."/>
            <person name="Xu C."/>
            <person name="Xu H."/>
            <person name="Xu X."/>
            <person name="Cox K."/>
            <person name="Korf I."/>
            <person name="Meyers B.C."/>
            <person name="Michelmore R.W."/>
        </authorList>
    </citation>
    <scope>NUCLEOTIDE SEQUENCE [LARGE SCALE GENOMIC DNA]</scope>
    <source>
        <strain evidence="3">cv. Salinas</strain>
        <tissue evidence="2">Seedlings</tissue>
    </source>
</reference>
<dbReference type="EMBL" id="NBSK02000001">
    <property type="protein sequence ID" value="KAJ0226694.1"/>
    <property type="molecule type" value="Genomic_DNA"/>
</dbReference>
<protein>
    <submittedName>
        <fullName evidence="2">Uncharacterized protein</fullName>
    </submittedName>
</protein>
<organism evidence="2 3">
    <name type="scientific">Lactuca sativa</name>
    <name type="common">Garden lettuce</name>
    <dbReference type="NCBI Taxonomy" id="4236"/>
    <lineage>
        <taxon>Eukaryota</taxon>
        <taxon>Viridiplantae</taxon>
        <taxon>Streptophyta</taxon>
        <taxon>Embryophyta</taxon>
        <taxon>Tracheophyta</taxon>
        <taxon>Spermatophyta</taxon>
        <taxon>Magnoliopsida</taxon>
        <taxon>eudicotyledons</taxon>
        <taxon>Gunneridae</taxon>
        <taxon>Pentapetalae</taxon>
        <taxon>asterids</taxon>
        <taxon>campanulids</taxon>
        <taxon>Asterales</taxon>
        <taxon>Asteraceae</taxon>
        <taxon>Cichorioideae</taxon>
        <taxon>Cichorieae</taxon>
        <taxon>Lactucinae</taxon>
        <taxon>Lactuca</taxon>
    </lineage>
</organism>
<sequence length="138" mass="15522">MEVDLEVIPDLEFEWHQIPRHVKPDFLEPTLGDVMWGLTAAREECRWMMTSLFIVMRHLGMDHPPFPSADPVVPHPSQPHIIGYKGTGPSGTHPGDTDDDNDDNDGDDDDGEETDTKSEGGLRTNPIRVFDLSYSRNP</sequence>
<gene>
    <name evidence="2" type="ORF">LSAT_V11C100043610</name>
</gene>
<dbReference type="AlphaFoldDB" id="A0A9R1WN39"/>
<accession>A0A9R1WN39</accession>
<evidence type="ECO:0000313" key="2">
    <source>
        <dbReference type="EMBL" id="KAJ0226694.1"/>
    </source>
</evidence>